<reference evidence="4" key="1">
    <citation type="journal article" date="2014" name="Genome Announc.">
        <title>Draft genome sequence of Rhodosporidium toruloides CECT1137, an oleaginous yeast of biotechnological interest.</title>
        <authorList>
            <person name="Morin N."/>
            <person name="Calcas X."/>
            <person name="Devillers H."/>
            <person name="Durrens P."/>
            <person name="Sherman D.J."/>
            <person name="Nicaud J.-M."/>
            <person name="Neuveglise C."/>
        </authorList>
    </citation>
    <scope>NUCLEOTIDE SEQUENCE</scope>
    <source>
        <strain evidence="4">CECT1137</strain>
    </source>
</reference>
<evidence type="ECO:0000313" key="4">
    <source>
        <dbReference type="EMBL" id="CDR40242.1"/>
    </source>
</evidence>
<feature type="region of interest" description="Disordered" evidence="3">
    <location>
        <begin position="1"/>
        <end position="22"/>
    </location>
</feature>
<protein>
    <submittedName>
        <fullName evidence="4">RHTO0S05e00122g1_1</fullName>
    </submittedName>
</protein>
<dbReference type="PANTHER" id="PTHR11567">
    <property type="entry name" value="ACID PHOSPHATASE-RELATED"/>
    <property type="match status" value="1"/>
</dbReference>
<proteinExistence type="inferred from homology"/>
<dbReference type="CDD" id="cd07061">
    <property type="entry name" value="HP_HAP_like"/>
    <property type="match status" value="1"/>
</dbReference>
<dbReference type="SUPFAM" id="SSF53254">
    <property type="entry name" value="Phosphoglycerate mutase-like"/>
    <property type="match status" value="1"/>
</dbReference>
<dbReference type="InterPro" id="IPR050645">
    <property type="entry name" value="Histidine_acid_phosphatase"/>
</dbReference>
<accession>A0A061AXW1</accession>
<dbReference type="OrthoDB" id="10257284at2759"/>
<comment type="similarity">
    <text evidence="1">Belongs to the histidine acid phosphatase family.</text>
</comment>
<dbReference type="GO" id="GO:0016791">
    <property type="term" value="F:phosphatase activity"/>
    <property type="evidence" value="ECO:0007669"/>
    <property type="project" value="TreeGrafter"/>
</dbReference>
<dbReference type="Pfam" id="PF00328">
    <property type="entry name" value="His_Phos_2"/>
    <property type="match status" value="2"/>
</dbReference>
<dbReference type="PANTHER" id="PTHR11567:SF110">
    <property type="entry name" value="2-PHOSPHOXYLOSE PHOSPHATASE 1"/>
    <property type="match status" value="1"/>
</dbReference>
<name>A0A061AXW1_RHOTO</name>
<organism evidence="4">
    <name type="scientific">Rhodotorula toruloides</name>
    <name type="common">Yeast</name>
    <name type="synonym">Rhodosporidium toruloides</name>
    <dbReference type="NCBI Taxonomy" id="5286"/>
    <lineage>
        <taxon>Eukaryota</taxon>
        <taxon>Fungi</taxon>
        <taxon>Dikarya</taxon>
        <taxon>Basidiomycota</taxon>
        <taxon>Pucciniomycotina</taxon>
        <taxon>Microbotryomycetes</taxon>
        <taxon>Sporidiobolales</taxon>
        <taxon>Sporidiobolaceae</taxon>
        <taxon>Rhodotorula</taxon>
    </lineage>
</organism>
<gene>
    <name evidence="4" type="ORF">RHTO0S_05e00122g</name>
</gene>
<dbReference type="InterPro" id="IPR029033">
    <property type="entry name" value="His_PPase_superfam"/>
</dbReference>
<keyword evidence="2" id="KW-0378">Hydrolase</keyword>
<dbReference type="InterPro" id="IPR000560">
    <property type="entry name" value="His_Pase_clade-2"/>
</dbReference>
<dbReference type="Gene3D" id="3.40.50.1240">
    <property type="entry name" value="Phosphoglycerate mutase-like"/>
    <property type="match status" value="1"/>
</dbReference>
<evidence type="ECO:0000256" key="2">
    <source>
        <dbReference type="ARBA" id="ARBA00022801"/>
    </source>
</evidence>
<evidence type="ECO:0000256" key="1">
    <source>
        <dbReference type="ARBA" id="ARBA00005375"/>
    </source>
</evidence>
<dbReference type="AlphaFoldDB" id="A0A061AXW1"/>
<dbReference type="EMBL" id="LK052940">
    <property type="protein sequence ID" value="CDR40242.1"/>
    <property type="molecule type" value="Genomic_DNA"/>
</dbReference>
<sequence length="479" mass="52715">MSYPGQAHHPHSPGNPPLAHLINRSHPVDEQHPYVPPGLELVQAHWFVRHGERAPVRQRLVGVGDIPPVFSLCSVGREFRTAVLSFTPSVSPSALAGEPPSPAILPTEATTGKNVAAGTMDVRRLTEDVGSSARGTRGGPSDCYWGELTDLGRRSTLELGARLRSLYVDQLNFLPPNFTSSNSSVASFRSTNMPRTIESLHQIVEGLWGKEKREEGAKVEYLIRGWQDEDLYPNTSCKRLRALDSASIAAATKEQVPVLAALDSVLEPVVGAPLRIDSSPRASGVLDTVLVCRAHGIKLPRELEDPKTLRLLEGAICHEWFDGYKNLEFRKLAMGRLLSSLRQTLEAKANDPLEKVEKTRLAVYSCHDTSIAGILNALDAFDNRWPPFTSHVAVELFRSASPPSILSSFLPSFLRPPQQHYVRLRFNARNLRLPACAPEGKHLPGSNGEVCTFEAFKDAVRDVEVSSKEWRGLCGNKVE</sequence>
<evidence type="ECO:0000256" key="3">
    <source>
        <dbReference type="SAM" id="MobiDB-lite"/>
    </source>
</evidence>